<evidence type="ECO:0000256" key="1">
    <source>
        <dbReference type="ARBA" id="ARBA00023117"/>
    </source>
</evidence>
<name>A0A835QJG3_VANPL</name>
<dbReference type="InterPro" id="IPR036427">
    <property type="entry name" value="Bromodomain-like_sf"/>
</dbReference>
<dbReference type="PROSITE" id="PS50014">
    <property type="entry name" value="BROMODOMAIN_2"/>
    <property type="match status" value="1"/>
</dbReference>
<dbReference type="PANTHER" id="PTHR22881:SF27">
    <property type="entry name" value="BROMODOMAIN CONTAINING 7_9"/>
    <property type="match status" value="1"/>
</dbReference>
<dbReference type="InterPro" id="IPR051831">
    <property type="entry name" value="Bromodomain_contain_prot"/>
</dbReference>
<dbReference type="PANTHER" id="PTHR22881">
    <property type="entry name" value="BROMODOMAIN CONTAINING PROTEIN"/>
    <property type="match status" value="1"/>
</dbReference>
<dbReference type="SMART" id="SM00297">
    <property type="entry name" value="BROMO"/>
    <property type="match status" value="1"/>
</dbReference>
<dbReference type="Pfam" id="PF00439">
    <property type="entry name" value="Bromodomain"/>
    <property type="match status" value="1"/>
</dbReference>
<dbReference type="PRINTS" id="PR00503">
    <property type="entry name" value="BROMODOMAIN"/>
</dbReference>
<dbReference type="CDD" id="cd04369">
    <property type="entry name" value="Bromodomain"/>
    <property type="match status" value="1"/>
</dbReference>
<keyword evidence="1 2" id="KW-0103">Bromodomain</keyword>
<proteinExistence type="predicted"/>
<evidence type="ECO:0000313" key="6">
    <source>
        <dbReference type="Proteomes" id="UP000639772"/>
    </source>
</evidence>
<evidence type="ECO:0000256" key="3">
    <source>
        <dbReference type="SAM" id="MobiDB-lite"/>
    </source>
</evidence>
<feature type="region of interest" description="Disordered" evidence="3">
    <location>
        <begin position="602"/>
        <end position="623"/>
    </location>
</feature>
<evidence type="ECO:0000256" key="2">
    <source>
        <dbReference type="PROSITE-ProRule" id="PRU00035"/>
    </source>
</evidence>
<dbReference type="Gene3D" id="1.20.920.10">
    <property type="entry name" value="Bromodomain-like"/>
    <property type="match status" value="1"/>
</dbReference>
<feature type="compositionally biased region" description="Acidic residues" evidence="3">
    <location>
        <begin position="68"/>
        <end position="86"/>
    </location>
</feature>
<organism evidence="5 6">
    <name type="scientific">Vanilla planifolia</name>
    <name type="common">Vanilla</name>
    <dbReference type="NCBI Taxonomy" id="51239"/>
    <lineage>
        <taxon>Eukaryota</taxon>
        <taxon>Viridiplantae</taxon>
        <taxon>Streptophyta</taxon>
        <taxon>Embryophyta</taxon>
        <taxon>Tracheophyta</taxon>
        <taxon>Spermatophyta</taxon>
        <taxon>Magnoliopsida</taxon>
        <taxon>Liliopsida</taxon>
        <taxon>Asparagales</taxon>
        <taxon>Orchidaceae</taxon>
        <taxon>Vanilloideae</taxon>
        <taxon>Vanilleae</taxon>
        <taxon>Vanilla</taxon>
    </lineage>
</organism>
<dbReference type="AlphaFoldDB" id="A0A835QJG3"/>
<dbReference type="InterPro" id="IPR018359">
    <property type="entry name" value="Bromodomain_CS"/>
</dbReference>
<feature type="region of interest" description="Disordered" evidence="3">
    <location>
        <begin position="1"/>
        <end position="166"/>
    </location>
</feature>
<gene>
    <name evidence="5" type="ORF">HPP92_014142</name>
</gene>
<accession>A0A835QJG3</accession>
<feature type="compositionally biased region" description="Basic residues" evidence="3">
    <location>
        <begin position="1"/>
        <end position="14"/>
    </location>
</feature>
<dbReference type="PROSITE" id="PS00633">
    <property type="entry name" value="BROMODOMAIN_1"/>
    <property type="match status" value="1"/>
</dbReference>
<feature type="domain" description="Bromo" evidence="4">
    <location>
        <begin position="183"/>
        <end position="253"/>
    </location>
</feature>
<dbReference type="OrthoDB" id="21449at2759"/>
<dbReference type="InterPro" id="IPR001487">
    <property type="entry name" value="Bromodomain"/>
</dbReference>
<feature type="compositionally biased region" description="Low complexity" evidence="3">
    <location>
        <begin position="602"/>
        <end position="616"/>
    </location>
</feature>
<protein>
    <recommendedName>
        <fullName evidence="4">Bromo domain-containing protein</fullName>
    </recommendedName>
</protein>
<feature type="compositionally biased region" description="Low complexity" evidence="3">
    <location>
        <begin position="26"/>
        <end position="37"/>
    </location>
</feature>
<feature type="compositionally biased region" description="Basic and acidic residues" evidence="3">
    <location>
        <begin position="272"/>
        <end position="282"/>
    </location>
</feature>
<dbReference type="EMBL" id="JADCNM010000007">
    <property type="protein sequence ID" value="KAG0474456.1"/>
    <property type="molecule type" value="Genomic_DNA"/>
</dbReference>
<sequence>MGKPTEKKRKKKGRPSLLDLQKRSLRLQQQLLQQSLKKSPKPNLNPYLRFPKTLNGRRVTRRNPNPEPEAEEQEEQEEEEDEEEEGSGSSRKRREKKLKLVLHIPDHSENSPRHLGSSASELECEGSGQRRKRKIEAVGSDEDRSKTGRRSSLKATAHLQEASGPRTALPDKKLLLFILDRLQKKDTYGVFSEPVNPEELPDYHEVIQHPMDFGTIRKKLSQGAYRNLEQFEKDVLLISSNAMRYNAPDSIYFRQARSIQELAKKNFENLRQDSDNEPETKTILRRGRPPNKDIKGHVGRPSAELAAMDFSELTLPISGGGSHHFHALPSKSMVTAKPGMTDASVIASFALRSHESSGWISANKGSAKLLATKFGKKLQFTDDDRRNTYRQFQPYSYGCELPFFSLFDGKKKQLATVGFHMEYAYARSLARFAADLGPIGWFIAAKKIEKALPPGTKFGRGWVGDNESPQQSHFCASTSSQSSQPIASSCTIAPKSIDNHPQKVEPLCSNMSPEGKVGEDCSETLAKEPQPRTSFQAPQSTALLHVVNGFVPGHRFDLPSQSGSAMRPMRLPMSMDTLAQWQGPAKQVKLVSVQPDLNVGFQSSSSASVSRVDSQQPDLALQL</sequence>
<dbReference type="Proteomes" id="UP000639772">
    <property type="component" value="Chromosome 7"/>
</dbReference>
<feature type="compositionally biased region" description="Basic residues" evidence="3">
    <location>
        <begin position="90"/>
        <end position="100"/>
    </location>
</feature>
<dbReference type="SUPFAM" id="SSF47370">
    <property type="entry name" value="Bromodomain"/>
    <property type="match status" value="1"/>
</dbReference>
<reference evidence="5 6" key="1">
    <citation type="journal article" date="2020" name="Nat. Food">
        <title>A phased Vanilla planifolia genome enables genetic improvement of flavour and production.</title>
        <authorList>
            <person name="Hasing T."/>
            <person name="Tang H."/>
            <person name="Brym M."/>
            <person name="Khazi F."/>
            <person name="Huang T."/>
            <person name="Chambers A.H."/>
        </authorList>
    </citation>
    <scope>NUCLEOTIDE SEQUENCE [LARGE SCALE GENOMIC DNA]</scope>
    <source>
        <tissue evidence="5">Leaf</tissue>
    </source>
</reference>
<comment type="caution">
    <text evidence="5">The sequence shown here is derived from an EMBL/GenBank/DDBJ whole genome shotgun (WGS) entry which is preliminary data.</text>
</comment>
<evidence type="ECO:0000259" key="4">
    <source>
        <dbReference type="PROSITE" id="PS50014"/>
    </source>
</evidence>
<evidence type="ECO:0000313" key="5">
    <source>
        <dbReference type="EMBL" id="KAG0474456.1"/>
    </source>
</evidence>
<feature type="region of interest" description="Disordered" evidence="3">
    <location>
        <begin position="272"/>
        <end position="297"/>
    </location>
</feature>